<dbReference type="Proteomes" id="UP000285376">
    <property type="component" value="Unassembled WGS sequence"/>
</dbReference>
<proteinExistence type="inferred from homology"/>
<reference evidence="7 8" key="1">
    <citation type="submission" date="2018-08" db="EMBL/GenBank/DDBJ databases">
        <title>Whole genome sequence analysis of Dermacoccus abyssi bacteria isolated from Deep Mariana trench Micromonospora spp reveals genes involved in the environmental adaptation and production of secondary metabolites.</title>
        <authorList>
            <person name="Abdel-Mageed W.M."/>
            <person name="Lehri B."/>
            <person name="Nouioui I."/>
            <person name="Goodfellow I."/>
            <person name="Jaspars M."/>
            <person name="Karlyshev A."/>
        </authorList>
    </citation>
    <scope>NUCLEOTIDE SEQUENCE [LARGE SCALE GENOMIC DNA]</scope>
    <source>
        <strain evidence="7 8">MT1.1</strain>
    </source>
</reference>
<feature type="transmembrane region" description="Helical" evidence="6">
    <location>
        <begin position="147"/>
        <end position="173"/>
    </location>
</feature>
<evidence type="ECO:0000313" key="8">
    <source>
        <dbReference type="Proteomes" id="UP000285376"/>
    </source>
</evidence>
<dbReference type="AlphaFoldDB" id="A0A417Z507"/>
<dbReference type="EMBL" id="QWLM01000009">
    <property type="protein sequence ID" value="RHW45528.1"/>
    <property type="molecule type" value="Genomic_DNA"/>
</dbReference>
<comment type="caution">
    <text evidence="7">The sequence shown here is derived from an EMBL/GenBank/DDBJ whole genome shotgun (WGS) entry which is preliminary data.</text>
</comment>
<feature type="transmembrane region" description="Helical" evidence="6">
    <location>
        <begin position="240"/>
        <end position="258"/>
    </location>
</feature>
<dbReference type="PANTHER" id="PTHR43701:SF2">
    <property type="entry name" value="MEMBRANE TRANSPORTER PROTEIN YJNA-RELATED"/>
    <property type="match status" value="1"/>
</dbReference>
<evidence type="ECO:0000256" key="5">
    <source>
        <dbReference type="ARBA" id="ARBA00023136"/>
    </source>
</evidence>
<dbReference type="InterPro" id="IPR051598">
    <property type="entry name" value="TSUP/Inactive_protease-like"/>
</dbReference>
<name>A0A417Z507_9MICO</name>
<keyword evidence="6" id="KW-1003">Cell membrane</keyword>
<gene>
    <name evidence="7" type="ORF">D1832_09075</name>
</gene>
<evidence type="ECO:0000256" key="6">
    <source>
        <dbReference type="RuleBase" id="RU363041"/>
    </source>
</evidence>
<feature type="transmembrane region" description="Helical" evidence="6">
    <location>
        <begin position="96"/>
        <end position="113"/>
    </location>
</feature>
<feature type="transmembrane region" description="Helical" evidence="6">
    <location>
        <begin position="71"/>
        <end position="90"/>
    </location>
</feature>
<feature type="transmembrane region" description="Helical" evidence="6">
    <location>
        <begin position="179"/>
        <end position="202"/>
    </location>
</feature>
<dbReference type="InterPro" id="IPR002781">
    <property type="entry name" value="TM_pro_TauE-like"/>
</dbReference>
<accession>A0A417Z507</accession>
<evidence type="ECO:0000256" key="1">
    <source>
        <dbReference type="ARBA" id="ARBA00004141"/>
    </source>
</evidence>
<feature type="transmembrane region" description="Helical" evidence="6">
    <location>
        <begin position="209"/>
        <end position="228"/>
    </location>
</feature>
<protein>
    <recommendedName>
        <fullName evidence="6">Probable membrane transporter protein</fullName>
    </recommendedName>
</protein>
<comment type="subcellular location">
    <subcellularLocation>
        <location evidence="6">Cell membrane</location>
        <topology evidence="6">Multi-pass membrane protein</topology>
    </subcellularLocation>
    <subcellularLocation>
        <location evidence="1">Membrane</location>
        <topology evidence="1">Multi-pass membrane protein</topology>
    </subcellularLocation>
</comment>
<keyword evidence="4 6" id="KW-1133">Transmembrane helix</keyword>
<keyword evidence="5 6" id="KW-0472">Membrane</keyword>
<comment type="similarity">
    <text evidence="2 6">Belongs to the 4-toluene sulfonate uptake permease (TSUP) (TC 2.A.102) family.</text>
</comment>
<evidence type="ECO:0000256" key="3">
    <source>
        <dbReference type="ARBA" id="ARBA00022692"/>
    </source>
</evidence>
<keyword evidence="3 6" id="KW-0812">Transmembrane</keyword>
<dbReference type="Pfam" id="PF01925">
    <property type="entry name" value="TauE"/>
    <property type="match status" value="1"/>
</dbReference>
<dbReference type="RefSeq" id="WP_118913583.1">
    <property type="nucleotide sequence ID" value="NZ_CBCRVH010000010.1"/>
</dbReference>
<evidence type="ECO:0000313" key="7">
    <source>
        <dbReference type="EMBL" id="RHW45528.1"/>
    </source>
</evidence>
<evidence type="ECO:0000256" key="2">
    <source>
        <dbReference type="ARBA" id="ARBA00009142"/>
    </source>
</evidence>
<sequence length="265" mass="26915">MLIALVAGVVVGLLIGGLGGGGAVLTVPVLVYTVGKDPHEATTASLVIVAVSSLVGLVPHHRRGAVQWGQGVTIGVLGVGGAYLGTRAAAGVDGNLLLAMFAGLLVVVAALMIRKALVGSADVEGRPRDVLHSDDEGRRDVGGIVKLVVTATGVGLLTGFFGVGGGFVIVPALTLVLGYGMPFAVATSLLVVTINSVSSFLFHSSGGSVIDWSIVTPFLAMAVAGALVGGRLMTKIPKRTLQLGFASLLLLVSFYTAWRSIPHLF</sequence>
<dbReference type="GO" id="GO:0005886">
    <property type="term" value="C:plasma membrane"/>
    <property type="evidence" value="ECO:0007669"/>
    <property type="project" value="UniProtKB-SubCell"/>
</dbReference>
<organism evidence="7 8">
    <name type="scientific">Dermacoccus abyssi</name>
    <dbReference type="NCBI Taxonomy" id="322596"/>
    <lineage>
        <taxon>Bacteria</taxon>
        <taxon>Bacillati</taxon>
        <taxon>Actinomycetota</taxon>
        <taxon>Actinomycetes</taxon>
        <taxon>Micrococcales</taxon>
        <taxon>Dermacoccaceae</taxon>
        <taxon>Dermacoccus</taxon>
    </lineage>
</organism>
<dbReference type="PANTHER" id="PTHR43701">
    <property type="entry name" value="MEMBRANE TRANSPORTER PROTEIN MJ0441-RELATED"/>
    <property type="match status" value="1"/>
</dbReference>
<evidence type="ECO:0000256" key="4">
    <source>
        <dbReference type="ARBA" id="ARBA00022989"/>
    </source>
</evidence>